<reference evidence="1" key="1">
    <citation type="submission" date="2013-12" db="EMBL/GenBank/DDBJ databases">
        <title>A Varibaculum cambriense genome reconstructed from a premature infant gut community with otherwise low bacterial novelty that shifts toward anaerobic metabolism during the third week of life.</title>
        <authorList>
            <person name="Brown C.T."/>
            <person name="Sharon I."/>
            <person name="Thomas B.C."/>
            <person name="Castelle C.J."/>
            <person name="Morowitz M.J."/>
            <person name="Banfield J.F."/>
        </authorList>
    </citation>
    <scope>NUCLEOTIDE SEQUENCE</scope>
</reference>
<feature type="non-terminal residue" evidence="1">
    <location>
        <position position="104"/>
    </location>
</feature>
<name>W1XNJ0_9ZZZZ</name>
<proteinExistence type="predicted"/>
<dbReference type="AlphaFoldDB" id="W1XNJ0"/>
<sequence>VKQIKYRGQVQFLSASPEFGDICHPFLTGSFRFELPLKDIFCSESHISPVRPVFLQAHRRLQAELLHQFSHRFATELKTSFLKLTMDPPVPITSPVFMEDGGYE</sequence>
<accession>W1XNJ0</accession>
<comment type="caution">
    <text evidence="1">The sequence shown here is derived from an EMBL/GenBank/DDBJ whole genome shotgun (WGS) entry which is preliminary data.</text>
</comment>
<organism evidence="1">
    <name type="scientific">human gut metagenome</name>
    <dbReference type="NCBI Taxonomy" id="408170"/>
    <lineage>
        <taxon>unclassified sequences</taxon>
        <taxon>metagenomes</taxon>
        <taxon>organismal metagenomes</taxon>
    </lineage>
</organism>
<gene>
    <name evidence="1" type="ORF">Q604_UNBC15090G0001</name>
</gene>
<dbReference type="EMBL" id="AZMM01015090">
    <property type="protein sequence ID" value="ETJ30389.1"/>
    <property type="molecule type" value="Genomic_DNA"/>
</dbReference>
<evidence type="ECO:0000313" key="1">
    <source>
        <dbReference type="EMBL" id="ETJ30389.1"/>
    </source>
</evidence>
<feature type="non-terminal residue" evidence="1">
    <location>
        <position position="1"/>
    </location>
</feature>
<protein>
    <submittedName>
        <fullName evidence="1">Uncharacterized protein</fullName>
    </submittedName>
</protein>